<keyword evidence="3" id="KW-1185">Reference proteome</keyword>
<accession>A0A2P4QFL8</accession>
<evidence type="ECO:0000256" key="1">
    <source>
        <dbReference type="SAM" id="SignalP"/>
    </source>
</evidence>
<organism evidence="2 3">
    <name type="scientific">Rhizophagus irregularis (strain DAOM 181602 / DAOM 197198 / MUCL 43194)</name>
    <name type="common">Arbuscular mycorrhizal fungus</name>
    <name type="synonym">Glomus intraradices</name>
    <dbReference type="NCBI Taxonomy" id="747089"/>
    <lineage>
        <taxon>Eukaryota</taxon>
        <taxon>Fungi</taxon>
        <taxon>Fungi incertae sedis</taxon>
        <taxon>Mucoromycota</taxon>
        <taxon>Glomeromycotina</taxon>
        <taxon>Glomeromycetes</taxon>
        <taxon>Glomerales</taxon>
        <taxon>Glomeraceae</taxon>
        <taxon>Rhizophagus</taxon>
    </lineage>
</organism>
<evidence type="ECO:0000313" key="2">
    <source>
        <dbReference type="EMBL" id="POG76433.1"/>
    </source>
</evidence>
<evidence type="ECO:0000313" key="3">
    <source>
        <dbReference type="Proteomes" id="UP000018888"/>
    </source>
</evidence>
<gene>
    <name evidence="2" type="ORF">GLOIN_2v1556255</name>
</gene>
<keyword evidence="1" id="KW-0732">Signal</keyword>
<reference evidence="2 3" key="2">
    <citation type="journal article" date="2018" name="New Phytol.">
        <title>High intraspecific genome diversity in the model arbuscular mycorrhizal symbiont Rhizophagus irregularis.</title>
        <authorList>
            <person name="Chen E.C.H."/>
            <person name="Morin E."/>
            <person name="Beaudet D."/>
            <person name="Noel J."/>
            <person name="Yildirir G."/>
            <person name="Ndikumana S."/>
            <person name="Charron P."/>
            <person name="St-Onge C."/>
            <person name="Giorgi J."/>
            <person name="Kruger M."/>
            <person name="Marton T."/>
            <person name="Ropars J."/>
            <person name="Grigoriev I.V."/>
            <person name="Hainaut M."/>
            <person name="Henrissat B."/>
            <person name="Roux C."/>
            <person name="Martin F."/>
            <person name="Corradi N."/>
        </authorList>
    </citation>
    <scope>NUCLEOTIDE SEQUENCE [LARGE SCALE GENOMIC DNA]</scope>
    <source>
        <strain evidence="2 3">DAOM 197198</strain>
    </source>
</reference>
<reference evidence="2 3" key="1">
    <citation type="journal article" date="2013" name="Proc. Natl. Acad. Sci. U.S.A.">
        <title>Genome of an arbuscular mycorrhizal fungus provides insight into the oldest plant symbiosis.</title>
        <authorList>
            <person name="Tisserant E."/>
            <person name="Malbreil M."/>
            <person name="Kuo A."/>
            <person name="Kohler A."/>
            <person name="Symeonidi A."/>
            <person name="Balestrini R."/>
            <person name="Charron P."/>
            <person name="Duensing N."/>
            <person name="Frei Dit Frey N."/>
            <person name="Gianinazzi-Pearson V."/>
            <person name="Gilbert L.B."/>
            <person name="Handa Y."/>
            <person name="Herr J.R."/>
            <person name="Hijri M."/>
            <person name="Koul R."/>
            <person name="Kawaguchi M."/>
            <person name="Krajinski F."/>
            <person name="Lammers P.J."/>
            <person name="Masclaux F.G."/>
            <person name="Murat C."/>
            <person name="Morin E."/>
            <person name="Ndikumana S."/>
            <person name="Pagni M."/>
            <person name="Petitpierre D."/>
            <person name="Requena N."/>
            <person name="Rosikiewicz P."/>
            <person name="Riley R."/>
            <person name="Saito K."/>
            <person name="San Clemente H."/>
            <person name="Shapiro H."/>
            <person name="van Tuinen D."/>
            <person name="Becard G."/>
            <person name="Bonfante P."/>
            <person name="Paszkowski U."/>
            <person name="Shachar-Hill Y.Y."/>
            <person name="Tuskan G.A."/>
            <person name="Young P.W."/>
            <person name="Sanders I.R."/>
            <person name="Henrissat B."/>
            <person name="Rensing S.A."/>
            <person name="Grigoriev I.V."/>
            <person name="Corradi N."/>
            <person name="Roux C."/>
            <person name="Martin F."/>
        </authorList>
    </citation>
    <scope>NUCLEOTIDE SEQUENCE [LARGE SCALE GENOMIC DNA]</scope>
    <source>
        <strain evidence="2 3">DAOM 197198</strain>
    </source>
</reference>
<feature type="chain" id="PRO_5015138274" evidence="1">
    <location>
        <begin position="23"/>
        <end position="70"/>
    </location>
</feature>
<name>A0A2P4QFL8_RHIID</name>
<dbReference type="EMBL" id="AUPC02000050">
    <property type="protein sequence ID" value="POG76433.1"/>
    <property type="molecule type" value="Genomic_DNA"/>
</dbReference>
<feature type="signal peptide" evidence="1">
    <location>
        <begin position="1"/>
        <end position="22"/>
    </location>
</feature>
<sequence length="70" mass="8183">MPPKYLILVIIVHMFICIRDSGDSGESKISIFNSVVESKIKNCYVAYIHIDKKLITQSSNYHLFIYIYMH</sequence>
<dbReference type="AlphaFoldDB" id="A0A2P4QFL8"/>
<proteinExistence type="predicted"/>
<protein>
    <submittedName>
        <fullName evidence="2">Uncharacterized protein</fullName>
    </submittedName>
</protein>
<comment type="caution">
    <text evidence="2">The sequence shown here is derived from an EMBL/GenBank/DDBJ whole genome shotgun (WGS) entry which is preliminary data.</text>
</comment>
<dbReference type="Proteomes" id="UP000018888">
    <property type="component" value="Unassembled WGS sequence"/>
</dbReference>